<dbReference type="Proteomes" id="UP000315636">
    <property type="component" value="Unassembled WGS sequence"/>
</dbReference>
<keyword evidence="2" id="KW-0575">Peroxidase</keyword>
<dbReference type="EMBL" id="FXTI01000020">
    <property type="protein sequence ID" value="SMO95511.1"/>
    <property type="molecule type" value="Genomic_DNA"/>
</dbReference>
<evidence type="ECO:0000313" key="3">
    <source>
        <dbReference type="Proteomes" id="UP000315636"/>
    </source>
</evidence>
<name>A0A521FIN4_9BACL</name>
<dbReference type="PRINTS" id="PR00111">
    <property type="entry name" value="ABHYDROLASE"/>
</dbReference>
<dbReference type="InterPro" id="IPR000073">
    <property type="entry name" value="AB_hydrolase_1"/>
</dbReference>
<evidence type="ECO:0000313" key="2">
    <source>
        <dbReference type="EMBL" id="SMO95511.1"/>
    </source>
</evidence>
<dbReference type="AlphaFoldDB" id="A0A521FIN4"/>
<reference evidence="2 3" key="1">
    <citation type="submission" date="2017-05" db="EMBL/GenBank/DDBJ databases">
        <authorList>
            <person name="Varghese N."/>
            <person name="Submissions S."/>
        </authorList>
    </citation>
    <scope>NUCLEOTIDE SEQUENCE [LARGE SCALE GENOMIC DNA]</scope>
    <source>
        <strain evidence="2 3">DSM 45474</strain>
    </source>
</reference>
<dbReference type="RefSeq" id="WP_142506867.1">
    <property type="nucleotide sequence ID" value="NZ_FXTI01000020.1"/>
</dbReference>
<keyword evidence="2" id="KW-0560">Oxidoreductase</keyword>
<dbReference type="Pfam" id="PF12697">
    <property type="entry name" value="Abhydrolase_6"/>
    <property type="match status" value="1"/>
</dbReference>
<dbReference type="PANTHER" id="PTHR43194:SF2">
    <property type="entry name" value="PEROXISOMAL MEMBRANE PROTEIN LPX1"/>
    <property type="match status" value="1"/>
</dbReference>
<keyword evidence="3" id="KW-1185">Reference proteome</keyword>
<accession>A0A521FIN4</accession>
<gene>
    <name evidence="2" type="ORF">SAMN06264849_1202</name>
</gene>
<dbReference type="OrthoDB" id="9112061at2"/>
<sequence length="264" mass="30077">MGELEVIRTNPAGTPKTPPLLFVHGANHAAWCWKEYFLPFFQSHGFQSYALSFRGHGQSEGYENRHTFTLDDYVADVYRVLVTLEQKPLIIGHSMGGAVVQKLMNQHPHRIEAAVLLASVPPEGMLKDFLRLLLRHTKKFRQLFLFNQGKTTVFPVDLLLPGLTAEEKQALSEKMQPESAKASRDCLKRMVPKKTVAQVPLLVLGSDGDLMISPKTTHSVARFYRTKAVIFPRMGHDMMLDPNWREVAEHILAFSLRDKERMER</sequence>
<dbReference type="PANTHER" id="PTHR43194">
    <property type="entry name" value="HYDROLASE ALPHA/BETA FOLD FAMILY"/>
    <property type="match status" value="1"/>
</dbReference>
<proteinExistence type="predicted"/>
<dbReference type="Gene3D" id="3.40.50.1820">
    <property type="entry name" value="alpha/beta hydrolase"/>
    <property type="match status" value="1"/>
</dbReference>
<dbReference type="SUPFAM" id="SSF53474">
    <property type="entry name" value="alpha/beta-Hydrolases"/>
    <property type="match status" value="1"/>
</dbReference>
<dbReference type="InterPro" id="IPR029058">
    <property type="entry name" value="AB_hydrolase_fold"/>
</dbReference>
<dbReference type="GO" id="GO:0004601">
    <property type="term" value="F:peroxidase activity"/>
    <property type="evidence" value="ECO:0007669"/>
    <property type="project" value="UniProtKB-KW"/>
</dbReference>
<organism evidence="2 3">
    <name type="scientific">Melghirimyces algeriensis</name>
    <dbReference type="NCBI Taxonomy" id="910412"/>
    <lineage>
        <taxon>Bacteria</taxon>
        <taxon>Bacillati</taxon>
        <taxon>Bacillota</taxon>
        <taxon>Bacilli</taxon>
        <taxon>Bacillales</taxon>
        <taxon>Thermoactinomycetaceae</taxon>
        <taxon>Melghirimyces</taxon>
    </lineage>
</organism>
<feature type="domain" description="AB hydrolase-1" evidence="1">
    <location>
        <begin position="20"/>
        <end position="249"/>
    </location>
</feature>
<dbReference type="InterPro" id="IPR050228">
    <property type="entry name" value="Carboxylesterase_BioH"/>
</dbReference>
<protein>
    <submittedName>
        <fullName evidence="2">Non-heme chloroperoxidase</fullName>
    </submittedName>
</protein>
<evidence type="ECO:0000259" key="1">
    <source>
        <dbReference type="Pfam" id="PF12697"/>
    </source>
</evidence>